<evidence type="ECO:0000256" key="3">
    <source>
        <dbReference type="ARBA" id="ARBA00022989"/>
    </source>
</evidence>
<dbReference type="PANTHER" id="PTHR33514">
    <property type="entry name" value="PROTEIN ABCI12, CHLOROPLASTIC"/>
    <property type="match status" value="1"/>
</dbReference>
<evidence type="ECO:0000313" key="5">
    <source>
        <dbReference type="EMBL" id="QEE17090.2"/>
    </source>
</evidence>
<dbReference type="Pfam" id="PF02361">
    <property type="entry name" value="CbiQ"/>
    <property type="match status" value="1"/>
</dbReference>
<keyword evidence="2 5" id="KW-0812">Transmembrane</keyword>
<dbReference type="PANTHER" id="PTHR33514:SF13">
    <property type="entry name" value="PROTEIN ABCI12, CHLOROPLASTIC"/>
    <property type="match status" value="1"/>
</dbReference>
<dbReference type="AlphaFoldDB" id="A0A5B9DE65"/>
<reference evidence="5 6" key="1">
    <citation type="journal article" date="2020" name="Nature">
        <title>Isolation of an archaeon at the prokaryote-eukaryote interface.</title>
        <authorList>
            <person name="Imachi H."/>
            <person name="Nobu M.K."/>
            <person name="Nakahara N."/>
            <person name="Morono Y."/>
            <person name="Ogawara M."/>
            <person name="Takaki Y."/>
            <person name="Takano Y."/>
            <person name="Uematsu K."/>
            <person name="Ikuta T."/>
            <person name="Ito M."/>
            <person name="Matsui Y."/>
            <person name="Miyazaki M."/>
            <person name="Murata K."/>
            <person name="Saito Y."/>
            <person name="Sakai S."/>
            <person name="Song C."/>
            <person name="Tasumi E."/>
            <person name="Yamanaka Y."/>
            <person name="Yamaguchi T."/>
            <person name="Kamagata Y."/>
            <person name="Tamaki H."/>
            <person name="Takai K."/>
        </authorList>
    </citation>
    <scope>NUCLEOTIDE SEQUENCE [LARGE SCALE GENOMIC DNA]</scope>
    <source>
        <strain evidence="5 6">MK-D1</strain>
    </source>
</reference>
<dbReference type="GO" id="GO:0005886">
    <property type="term" value="C:plasma membrane"/>
    <property type="evidence" value="ECO:0007669"/>
    <property type="project" value="UniProtKB-ARBA"/>
</dbReference>
<name>A0A5B9DE65_9ARCH</name>
<dbReference type="KEGG" id="psyt:DSAG12_02922"/>
<keyword evidence="6" id="KW-1185">Reference proteome</keyword>
<evidence type="ECO:0000256" key="2">
    <source>
        <dbReference type="ARBA" id="ARBA00022692"/>
    </source>
</evidence>
<evidence type="ECO:0000256" key="1">
    <source>
        <dbReference type="ARBA" id="ARBA00004141"/>
    </source>
</evidence>
<keyword evidence="4" id="KW-0472">Membrane</keyword>
<keyword evidence="3" id="KW-1133">Transmembrane helix</keyword>
<gene>
    <name evidence="5" type="ORF">DSAG12_02922</name>
</gene>
<sequence>MQLTYKPKENFIYRSNGVVKISILLSLFVQSFIFNHPFYLGVFFLNILIIILFSDCWEEILIYFRFMLIISLFTFFINIILYPEGTTIIFQISNDFPLLGGFKITFETIISSLIIIFRLTLIFLIFGTFNLIINPDEIIQGLVKLKIPHSIVFIITLSLNFFPLILKDLEKIREIQQCKGLELEKGNFLSKFKNNVKLILPLLTNSLERSIQNAEALEARAFDIKGKREYYQVIKISFIDYIIIIFTISSLIFQIYLSFQGFGNYLIYPTLSEVYLGNSGYFVLIFLSFSNFLIIGLLNLGDKIEK</sequence>
<evidence type="ECO:0000313" key="6">
    <source>
        <dbReference type="Proteomes" id="UP000321408"/>
    </source>
</evidence>
<dbReference type="EMBL" id="CP042905">
    <property type="protein sequence ID" value="QEE17090.2"/>
    <property type="molecule type" value="Genomic_DNA"/>
</dbReference>
<organism evidence="5 6">
    <name type="scientific">Promethearchaeum syntrophicum</name>
    <dbReference type="NCBI Taxonomy" id="2594042"/>
    <lineage>
        <taxon>Archaea</taxon>
        <taxon>Promethearchaeati</taxon>
        <taxon>Promethearchaeota</taxon>
        <taxon>Promethearchaeia</taxon>
        <taxon>Promethearchaeales</taxon>
        <taxon>Promethearchaeaceae</taxon>
        <taxon>Promethearchaeum</taxon>
    </lineage>
</organism>
<protein>
    <submittedName>
        <fullName evidence="5">Energy-coupling factor transporter transmembrane protein EcfT</fullName>
    </submittedName>
</protein>
<dbReference type="InterPro" id="IPR003339">
    <property type="entry name" value="ABC/ECF_trnsptr_transmembrane"/>
</dbReference>
<proteinExistence type="predicted"/>
<comment type="subcellular location">
    <subcellularLocation>
        <location evidence="1">Membrane</location>
        <topology evidence="1">Multi-pass membrane protein</topology>
    </subcellularLocation>
</comment>
<evidence type="ECO:0000256" key="4">
    <source>
        <dbReference type="ARBA" id="ARBA00023136"/>
    </source>
</evidence>
<dbReference type="Proteomes" id="UP000321408">
    <property type="component" value="Chromosome"/>
</dbReference>
<dbReference type="CDD" id="cd16914">
    <property type="entry name" value="EcfT"/>
    <property type="match status" value="1"/>
</dbReference>
<reference evidence="5 6" key="2">
    <citation type="journal article" date="2024" name="Int. J. Syst. Evol. Microbiol.">
        <title>Promethearchaeum syntrophicum gen. nov., sp. nov., an anaerobic, obligately syntrophic archaeon, the first isolate of the lineage 'Asgard' archaea, and proposal of the new archaeal phylum Promethearchaeota phyl. nov. and kingdom Promethearchaeati regn. nov.</title>
        <authorList>
            <person name="Imachi H."/>
            <person name="Nobu M.K."/>
            <person name="Kato S."/>
            <person name="Takaki Y."/>
            <person name="Miyazaki M."/>
            <person name="Miyata M."/>
            <person name="Ogawara M."/>
            <person name="Saito Y."/>
            <person name="Sakai S."/>
            <person name="Tahara Y.O."/>
            <person name="Takano Y."/>
            <person name="Tasumi E."/>
            <person name="Uematsu K."/>
            <person name="Yoshimura T."/>
            <person name="Itoh T."/>
            <person name="Ohkuma M."/>
            <person name="Takai K."/>
        </authorList>
    </citation>
    <scope>NUCLEOTIDE SEQUENCE [LARGE SCALE GENOMIC DNA]</scope>
    <source>
        <strain evidence="5 6">MK-D1</strain>
    </source>
</reference>
<accession>A0A5B9DE65</accession>